<dbReference type="STRING" id="158441.A0A226EI66"/>
<evidence type="ECO:0000313" key="9">
    <source>
        <dbReference type="Proteomes" id="UP000198287"/>
    </source>
</evidence>
<dbReference type="SMART" id="SM01115">
    <property type="entry name" value="cwf21"/>
    <property type="match status" value="1"/>
</dbReference>
<gene>
    <name evidence="8" type="ORF">Fcan01_07673</name>
</gene>
<comment type="caution">
    <text evidence="8">The sequence shown here is derived from an EMBL/GenBank/DDBJ whole genome shotgun (WGS) entry which is preliminary data.</text>
</comment>
<protein>
    <submittedName>
        <fullName evidence="8">Pre-mRNA-splicing factor CWC21</fullName>
    </submittedName>
</protein>
<feature type="domain" description="CWF21" evidence="7">
    <location>
        <begin position="52"/>
        <end position="97"/>
    </location>
</feature>
<dbReference type="GO" id="GO:0005681">
    <property type="term" value="C:spliceosomal complex"/>
    <property type="evidence" value="ECO:0007669"/>
    <property type="project" value="UniProtKB-KW"/>
</dbReference>
<sequence>MYNGIGLTTARGSGTNGYVQRNISAIRKTKEKVPDYHEKEDTAVRPFDPELVEHERRRQAEVRCMELRDLLEEQGLPDSEIDKKINDFRSKLLAEKKLTYQRDSSGRPV</sequence>
<keyword evidence="9" id="KW-1185">Reference proteome</keyword>
<dbReference type="Pfam" id="PF08312">
    <property type="entry name" value="cwf21"/>
    <property type="match status" value="1"/>
</dbReference>
<dbReference type="AlphaFoldDB" id="A0A226EI66"/>
<dbReference type="PANTHER" id="PTHR36562">
    <property type="entry name" value="SERINE/ARGININE REPETITIVE MATRIX 2"/>
    <property type="match status" value="1"/>
</dbReference>
<evidence type="ECO:0000259" key="7">
    <source>
        <dbReference type="SMART" id="SM01115"/>
    </source>
</evidence>
<comment type="similarity">
    <text evidence="2">Belongs to the CWC21 family.</text>
</comment>
<evidence type="ECO:0000256" key="1">
    <source>
        <dbReference type="ARBA" id="ARBA00004123"/>
    </source>
</evidence>
<evidence type="ECO:0000256" key="5">
    <source>
        <dbReference type="ARBA" id="ARBA00023187"/>
    </source>
</evidence>
<evidence type="ECO:0000256" key="2">
    <source>
        <dbReference type="ARBA" id="ARBA00005954"/>
    </source>
</evidence>
<dbReference type="OrthoDB" id="10267305at2759"/>
<keyword evidence="4" id="KW-0747">Spliceosome</keyword>
<evidence type="ECO:0000256" key="3">
    <source>
        <dbReference type="ARBA" id="ARBA00022664"/>
    </source>
</evidence>
<keyword evidence="5" id="KW-0508">mRNA splicing</keyword>
<dbReference type="Proteomes" id="UP000198287">
    <property type="component" value="Unassembled WGS sequence"/>
</dbReference>
<keyword evidence="3" id="KW-0507">mRNA processing</keyword>
<dbReference type="Gene3D" id="6.10.140.420">
    <property type="match status" value="1"/>
</dbReference>
<dbReference type="PANTHER" id="PTHR36562:SF5">
    <property type="entry name" value="SERINE_ARGININE REPETITIVE MATRIX 2"/>
    <property type="match status" value="1"/>
</dbReference>
<evidence type="ECO:0000256" key="4">
    <source>
        <dbReference type="ARBA" id="ARBA00022728"/>
    </source>
</evidence>
<dbReference type="InterPro" id="IPR051372">
    <property type="entry name" value="CWC21"/>
</dbReference>
<dbReference type="GO" id="GO:0006397">
    <property type="term" value="P:mRNA processing"/>
    <property type="evidence" value="ECO:0007669"/>
    <property type="project" value="UniProtKB-KW"/>
</dbReference>
<name>A0A226EI66_FOLCA</name>
<dbReference type="InterPro" id="IPR013170">
    <property type="entry name" value="mRNA_splic_Cwf21_dom"/>
</dbReference>
<comment type="subcellular location">
    <subcellularLocation>
        <location evidence="1">Nucleus</location>
    </subcellularLocation>
</comment>
<dbReference type="OMA" id="MEHETHQ"/>
<keyword evidence="6" id="KW-0539">Nucleus</keyword>
<accession>A0A226EI66</accession>
<evidence type="ECO:0000313" key="8">
    <source>
        <dbReference type="EMBL" id="OXA57355.1"/>
    </source>
</evidence>
<dbReference type="EMBL" id="LNIX01000003">
    <property type="protein sequence ID" value="OXA57355.1"/>
    <property type="molecule type" value="Genomic_DNA"/>
</dbReference>
<proteinExistence type="inferred from homology"/>
<evidence type="ECO:0000256" key="6">
    <source>
        <dbReference type="ARBA" id="ARBA00023242"/>
    </source>
</evidence>
<dbReference type="GO" id="GO:0008380">
    <property type="term" value="P:RNA splicing"/>
    <property type="evidence" value="ECO:0007669"/>
    <property type="project" value="UniProtKB-KW"/>
</dbReference>
<reference evidence="8 9" key="1">
    <citation type="submission" date="2015-12" db="EMBL/GenBank/DDBJ databases">
        <title>The genome of Folsomia candida.</title>
        <authorList>
            <person name="Faddeeva A."/>
            <person name="Derks M.F."/>
            <person name="Anvar Y."/>
            <person name="Smit S."/>
            <person name="Van Straalen N."/>
            <person name="Roelofs D."/>
        </authorList>
    </citation>
    <scope>NUCLEOTIDE SEQUENCE [LARGE SCALE GENOMIC DNA]</scope>
    <source>
        <strain evidence="8 9">VU population</strain>
        <tissue evidence="8">Whole body</tissue>
    </source>
</reference>
<organism evidence="8 9">
    <name type="scientific">Folsomia candida</name>
    <name type="common">Springtail</name>
    <dbReference type="NCBI Taxonomy" id="158441"/>
    <lineage>
        <taxon>Eukaryota</taxon>
        <taxon>Metazoa</taxon>
        <taxon>Ecdysozoa</taxon>
        <taxon>Arthropoda</taxon>
        <taxon>Hexapoda</taxon>
        <taxon>Collembola</taxon>
        <taxon>Entomobryomorpha</taxon>
        <taxon>Isotomoidea</taxon>
        <taxon>Isotomidae</taxon>
        <taxon>Proisotominae</taxon>
        <taxon>Folsomia</taxon>
    </lineage>
</organism>
<dbReference type="CDD" id="cd21372">
    <property type="entry name" value="cwf21_CWC21-like"/>
    <property type="match status" value="1"/>
</dbReference>